<dbReference type="PANTHER" id="PTHR11006">
    <property type="entry name" value="PROTEIN ARGININE N-METHYLTRANSFERASE"/>
    <property type="match status" value="1"/>
</dbReference>
<organism evidence="5 6">
    <name type="scientific">Drosophila busckii</name>
    <name type="common">Fruit fly</name>
    <dbReference type="NCBI Taxonomy" id="30019"/>
    <lineage>
        <taxon>Eukaryota</taxon>
        <taxon>Metazoa</taxon>
        <taxon>Ecdysozoa</taxon>
        <taxon>Arthropoda</taxon>
        <taxon>Hexapoda</taxon>
        <taxon>Insecta</taxon>
        <taxon>Pterygota</taxon>
        <taxon>Neoptera</taxon>
        <taxon>Endopterygota</taxon>
        <taxon>Diptera</taxon>
        <taxon>Brachycera</taxon>
        <taxon>Muscomorpha</taxon>
        <taxon>Ephydroidea</taxon>
        <taxon>Drosophilidae</taxon>
        <taxon>Drosophila</taxon>
    </lineage>
</organism>
<dbReference type="STRING" id="30019.A0A0M3QXW0"/>
<evidence type="ECO:0000313" key="5">
    <source>
        <dbReference type="EMBL" id="ALC46559.1"/>
    </source>
</evidence>
<dbReference type="GO" id="GO:0035241">
    <property type="term" value="F:protein-arginine omega-N monomethyltransferase activity"/>
    <property type="evidence" value="ECO:0007669"/>
    <property type="project" value="TreeGrafter"/>
</dbReference>
<keyword evidence="3" id="KW-0949">S-adenosyl-L-methionine</keyword>
<dbReference type="Gene3D" id="3.40.50.150">
    <property type="entry name" value="Vaccinia Virus protein VP39"/>
    <property type="match status" value="1"/>
</dbReference>
<dbReference type="PANTHER" id="PTHR11006:SF124">
    <property type="entry name" value="ARGININE METHYLTRANSFERASE 1-RELATED"/>
    <property type="match status" value="1"/>
</dbReference>
<dbReference type="SMR" id="A0A0M3QXW0"/>
<dbReference type="Pfam" id="PF22528">
    <property type="entry name" value="PRMT_C"/>
    <property type="match status" value="1"/>
</dbReference>
<dbReference type="GO" id="GO:0005634">
    <property type="term" value="C:nucleus"/>
    <property type="evidence" value="ECO:0007669"/>
    <property type="project" value="TreeGrafter"/>
</dbReference>
<dbReference type="AlphaFoldDB" id="A0A0M3QXW0"/>
<dbReference type="GO" id="GO:0035242">
    <property type="term" value="F:protein-arginine omega-N asymmetric methyltransferase activity"/>
    <property type="evidence" value="ECO:0007669"/>
    <property type="project" value="TreeGrafter"/>
</dbReference>
<dbReference type="GO" id="GO:0032259">
    <property type="term" value="P:methylation"/>
    <property type="evidence" value="ECO:0007669"/>
    <property type="project" value="UniProtKB-KW"/>
</dbReference>
<evidence type="ECO:0000313" key="6">
    <source>
        <dbReference type="Proteomes" id="UP000494163"/>
    </source>
</evidence>
<dbReference type="GO" id="GO:0042054">
    <property type="term" value="F:histone methyltransferase activity"/>
    <property type="evidence" value="ECO:0007669"/>
    <property type="project" value="TreeGrafter"/>
</dbReference>
<protein>
    <submittedName>
        <fullName evidence="5">Art9</fullName>
    </submittedName>
</protein>
<keyword evidence="2" id="KW-0808">Transferase</keyword>
<evidence type="ECO:0000259" key="4">
    <source>
        <dbReference type="Pfam" id="PF22528"/>
    </source>
</evidence>
<proteinExistence type="predicted"/>
<dbReference type="OMA" id="RAYEWVF"/>
<dbReference type="SUPFAM" id="SSF53335">
    <property type="entry name" value="S-adenosyl-L-methionine-dependent methyltransferases"/>
    <property type="match status" value="1"/>
</dbReference>
<dbReference type="InterPro" id="IPR025799">
    <property type="entry name" value="Arg_MeTrfase"/>
</dbReference>
<dbReference type="EMBL" id="CP012526">
    <property type="protein sequence ID" value="ALC46559.1"/>
    <property type="molecule type" value="Genomic_DNA"/>
</dbReference>
<dbReference type="InterPro" id="IPR055135">
    <property type="entry name" value="PRMT_dom"/>
</dbReference>
<evidence type="ECO:0000256" key="3">
    <source>
        <dbReference type="ARBA" id="ARBA00022691"/>
    </source>
</evidence>
<reference evidence="5 6" key="1">
    <citation type="submission" date="2015-08" db="EMBL/GenBank/DDBJ databases">
        <title>Ancestral chromatin configuration constrains chromatin evolution on differentiating sex chromosomes in Drosophila.</title>
        <authorList>
            <person name="Zhou Q."/>
            <person name="Bachtrog D."/>
        </authorList>
    </citation>
    <scope>NUCLEOTIDE SEQUENCE [LARGE SCALE GENOMIC DNA]</scope>
    <source>
        <tissue evidence="5">Whole larvae</tissue>
    </source>
</reference>
<evidence type="ECO:0000256" key="2">
    <source>
        <dbReference type="ARBA" id="ARBA00022679"/>
    </source>
</evidence>
<dbReference type="InterPro" id="IPR029063">
    <property type="entry name" value="SAM-dependent_MTases_sf"/>
</dbReference>
<feature type="domain" description="Protein arginine N-methyltransferase" evidence="4">
    <location>
        <begin position="150"/>
        <end position="266"/>
    </location>
</feature>
<dbReference type="Proteomes" id="UP000494163">
    <property type="component" value="Chromosome 3R"/>
</dbReference>
<dbReference type="OrthoDB" id="7848332at2759"/>
<dbReference type="Gene3D" id="2.70.160.11">
    <property type="entry name" value="Hnrnp arginine n-methyltransferase1"/>
    <property type="match status" value="1"/>
</dbReference>
<name>A0A0M3QXW0_DROBS</name>
<sequence>MLADVLISNVYSHFIAKNAALFKDKIVLDVGCRSGLLSILAVESGAVKVFAVGNMQSAKHVTQLLADGEKAEIFEPLTGSLSQIRLPSGLRKVDIIVSEWMGNALFADSLFCDVIYARDKWLIKGGWIIPNIAQLYIVGIGSQLSCPKPLTSTPVDAYVEPESVLTQKFLLKNFNLNTANEILEYFQVDFKLRALRKDKLCACLLYFEIGCTDAKGSLQKLFSIAPEAPRTHLQPTLLFLQQVDDVADQELVAGRFFLALTEFSPRGVEFGLDIVRRPKTDVVLK</sequence>
<accession>A0A0M3QXW0</accession>
<keyword evidence="6" id="KW-1185">Reference proteome</keyword>
<gene>
    <name evidence="5" type="ORF">Dbus_chr3Rg1309</name>
</gene>
<dbReference type="Pfam" id="PF06325">
    <property type="entry name" value="PrmA"/>
    <property type="match status" value="1"/>
</dbReference>
<evidence type="ECO:0000256" key="1">
    <source>
        <dbReference type="ARBA" id="ARBA00022603"/>
    </source>
</evidence>
<keyword evidence="1" id="KW-0489">Methyltransferase</keyword>